<dbReference type="InterPro" id="IPR001810">
    <property type="entry name" value="F-box_dom"/>
</dbReference>
<dbReference type="Gene3D" id="2.120.10.80">
    <property type="entry name" value="Kelch-type beta propeller"/>
    <property type="match status" value="1"/>
</dbReference>
<dbReference type="PANTHER" id="PTHR24414:SF44">
    <property type="entry name" value="F-BOX DOMAIN-CONTAINING PROTEIN"/>
    <property type="match status" value="1"/>
</dbReference>
<name>A0AAN9S091_PSOTE</name>
<dbReference type="AlphaFoldDB" id="A0AAN9S091"/>
<protein>
    <recommendedName>
        <fullName evidence="1">F-box domain-containing protein</fullName>
    </recommendedName>
</protein>
<evidence type="ECO:0000313" key="3">
    <source>
        <dbReference type="Proteomes" id="UP001386955"/>
    </source>
</evidence>
<evidence type="ECO:0000313" key="2">
    <source>
        <dbReference type="EMBL" id="KAK7386783.1"/>
    </source>
</evidence>
<keyword evidence="3" id="KW-1185">Reference proteome</keyword>
<evidence type="ECO:0000259" key="1">
    <source>
        <dbReference type="Pfam" id="PF12937"/>
    </source>
</evidence>
<dbReference type="GO" id="GO:0005634">
    <property type="term" value="C:nucleus"/>
    <property type="evidence" value="ECO:0007669"/>
    <property type="project" value="TreeGrafter"/>
</dbReference>
<organism evidence="2 3">
    <name type="scientific">Psophocarpus tetragonolobus</name>
    <name type="common">Winged bean</name>
    <name type="synonym">Dolichos tetragonolobus</name>
    <dbReference type="NCBI Taxonomy" id="3891"/>
    <lineage>
        <taxon>Eukaryota</taxon>
        <taxon>Viridiplantae</taxon>
        <taxon>Streptophyta</taxon>
        <taxon>Embryophyta</taxon>
        <taxon>Tracheophyta</taxon>
        <taxon>Spermatophyta</taxon>
        <taxon>Magnoliopsida</taxon>
        <taxon>eudicotyledons</taxon>
        <taxon>Gunneridae</taxon>
        <taxon>Pentapetalae</taxon>
        <taxon>rosids</taxon>
        <taxon>fabids</taxon>
        <taxon>Fabales</taxon>
        <taxon>Fabaceae</taxon>
        <taxon>Papilionoideae</taxon>
        <taxon>50 kb inversion clade</taxon>
        <taxon>NPAAA clade</taxon>
        <taxon>indigoferoid/millettioid clade</taxon>
        <taxon>Phaseoleae</taxon>
        <taxon>Psophocarpus</taxon>
    </lineage>
</organism>
<accession>A0AAN9S091</accession>
<dbReference type="InterPro" id="IPR050354">
    <property type="entry name" value="F-box/kelch-repeat_ARATH"/>
</dbReference>
<comment type="caution">
    <text evidence="2">The sequence shown here is derived from an EMBL/GenBank/DDBJ whole genome shotgun (WGS) entry which is preliminary data.</text>
</comment>
<dbReference type="InterPro" id="IPR015915">
    <property type="entry name" value="Kelch-typ_b-propeller"/>
</dbReference>
<dbReference type="SUPFAM" id="SSF117281">
    <property type="entry name" value="Kelch motif"/>
    <property type="match status" value="1"/>
</dbReference>
<dbReference type="EMBL" id="JAYMYS010000007">
    <property type="protein sequence ID" value="KAK7386783.1"/>
    <property type="molecule type" value="Genomic_DNA"/>
</dbReference>
<dbReference type="Proteomes" id="UP001386955">
    <property type="component" value="Unassembled WGS sequence"/>
</dbReference>
<dbReference type="Gene3D" id="1.20.1280.50">
    <property type="match status" value="1"/>
</dbReference>
<dbReference type="PANTHER" id="PTHR24414">
    <property type="entry name" value="F-BOX/KELCH-REPEAT PROTEIN SKIP4"/>
    <property type="match status" value="1"/>
</dbReference>
<dbReference type="Pfam" id="PF12937">
    <property type="entry name" value="F-box-like"/>
    <property type="match status" value="1"/>
</dbReference>
<dbReference type="InterPro" id="IPR036047">
    <property type="entry name" value="F-box-like_dom_sf"/>
</dbReference>
<dbReference type="GO" id="GO:0043161">
    <property type="term" value="P:proteasome-mediated ubiquitin-dependent protein catabolic process"/>
    <property type="evidence" value="ECO:0007669"/>
    <property type="project" value="TreeGrafter"/>
</dbReference>
<gene>
    <name evidence="2" type="ORF">VNO78_27119</name>
</gene>
<feature type="domain" description="F-box" evidence="1">
    <location>
        <begin position="15"/>
        <end position="45"/>
    </location>
</feature>
<proteinExistence type="predicted"/>
<dbReference type="GO" id="GO:0005829">
    <property type="term" value="C:cytosol"/>
    <property type="evidence" value="ECO:0007669"/>
    <property type="project" value="TreeGrafter"/>
</dbReference>
<dbReference type="SUPFAM" id="SSF81383">
    <property type="entry name" value="F-box domain"/>
    <property type="match status" value="1"/>
</dbReference>
<dbReference type="CDD" id="cd09917">
    <property type="entry name" value="F-box_SF"/>
    <property type="match status" value="1"/>
</dbReference>
<reference evidence="2 3" key="1">
    <citation type="submission" date="2024-01" db="EMBL/GenBank/DDBJ databases">
        <title>The genomes of 5 underutilized Papilionoideae crops provide insights into root nodulation and disease resistanc.</title>
        <authorList>
            <person name="Jiang F."/>
        </authorList>
    </citation>
    <scope>NUCLEOTIDE SEQUENCE [LARGE SCALE GENOMIC DNA]</scope>
    <source>
        <strain evidence="2">DUOXIRENSHENG_FW03</strain>
        <tissue evidence="2">Leaves</tissue>
    </source>
</reference>
<sequence length="373" mass="41371">MAVEEKREEAPIHGDILEAIFSHVPLVDLVPASHVSRAWKRAVSTSLRHVNPAKPWLTVHTQSARAPHVTNVFAYDPRSRAWFEIHARCASPALTTALRSAHSTLLYAISPREFTFSADPLRLTWHHARPPRVWRTDPVVGMVGAVVVVAGGACEFEDDPLAVEAYNTESRAWVRCESMPEILKGSTASTWLSVAVAGDKMHVTEKNSGVTYTFETNTMTWRGPYDLRPDQSVMQCVTGTIRGRLMVAGVVGEWESVKLWEVKGELGLGLGYWCEEIGAVPKEMVVKLMGEGVGSIEVNWIGDFVYIQKRTEPEEMVVCEVGSDGRCAWGSVRNVAVNDATRIGRMVFCGSNVGLQDLNRAFMKNCRFVEKVM</sequence>